<dbReference type="AlphaFoldDB" id="A0A2N9EDL6"/>
<keyword evidence="1" id="KW-0812">Transmembrane</keyword>
<name>A0A2N9EDL6_FAGSY</name>
<sequence>MEMMRAIGVAGLGFPPAWVAGLGLPPAWVAGLGLPPAWVTGLGLGLGVGCWVRKGWIVPEGMGTGSAGGDGYG</sequence>
<reference evidence="2" key="1">
    <citation type="submission" date="2018-02" db="EMBL/GenBank/DDBJ databases">
        <authorList>
            <person name="Cohen D.B."/>
            <person name="Kent A.D."/>
        </authorList>
    </citation>
    <scope>NUCLEOTIDE SEQUENCE</scope>
</reference>
<proteinExistence type="predicted"/>
<evidence type="ECO:0000313" key="2">
    <source>
        <dbReference type="EMBL" id="SPC72823.1"/>
    </source>
</evidence>
<protein>
    <submittedName>
        <fullName evidence="2">Uncharacterized protein</fullName>
    </submittedName>
</protein>
<keyword evidence="1" id="KW-1133">Transmembrane helix</keyword>
<organism evidence="2">
    <name type="scientific">Fagus sylvatica</name>
    <name type="common">Beechnut</name>
    <dbReference type="NCBI Taxonomy" id="28930"/>
    <lineage>
        <taxon>Eukaryota</taxon>
        <taxon>Viridiplantae</taxon>
        <taxon>Streptophyta</taxon>
        <taxon>Embryophyta</taxon>
        <taxon>Tracheophyta</taxon>
        <taxon>Spermatophyta</taxon>
        <taxon>Magnoliopsida</taxon>
        <taxon>eudicotyledons</taxon>
        <taxon>Gunneridae</taxon>
        <taxon>Pentapetalae</taxon>
        <taxon>rosids</taxon>
        <taxon>fabids</taxon>
        <taxon>Fagales</taxon>
        <taxon>Fagaceae</taxon>
        <taxon>Fagus</taxon>
    </lineage>
</organism>
<dbReference type="EMBL" id="OIVN01000025">
    <property type="protein sequence ID" value="SPC72823.1"/>
    <property type="molecule type" value="Genomic_DNA"/>
</dbReference>
<feature type="transmembrane region" description="Helical" evidence="1">
    <location>
        <begin position="29"/>
        <end position="52"/>
    </location>
</feature>
<accession>A0A2N9EDL6</accession>
<gene>
    <name evidence="2" type="ORF">FSB_LOCUS705</name>
</gene>
<evidence type="ECO:0000256" key="1">
    <source>
        <dbReference type="SAM" id="Phobius"/>
    </source>
</evidence>
<keyword evidence="1" id="KW-0472">Membrane</keyword>